<dbReference type="InterPro" id="IPR044665">
    <property type="entry name" value="E_coli_cyclophilin_A-like"/>
</dbReference>
<dbReference type="InterPro" id="IPR020892">
    <property type="entry name" value="Cyclophilin-type_PPIase_CS"/>
</dbReference>
<evidence type="ECO:0000256" key="2">
    <source>
        <dbReference type="ARBA" id="ARBA00007365"/>
    </source>
</evidence>
<protein>
    <recommendedName>
        <fullName evidence="5">Peptidyl-prolyl cis-trans isomerase</fullName>
        <shortName evidence="5">PPIase</shortName>
        <ecNumber evidence="5">5.2.1.8</ecNumber>
    </recommendedName>
</protein>
<dbReference type="PROSITE" id="PS00170">
    <property type="entry name" value="CSA_PPIASE_1"/>
    <property type="match status" value="1"/>
</dbReference>
<evidence type="ECO:0000256" key="1">
    <source>
        <dbReference type="ARBA" id="ARBA00002388"/>
    </source>
</evidence>
<keyword evidence="4 5" id="KW-0413">Isomerase</keyword>
<dbReference type="RefSeq" id="WP_305731407.1">
    <property type="nucleotide sequence ID" value="NZ_OW150024.1"/>
</dbReference>
<dbReference type="InterPro" id="IPR024936">
    <property type="entry name" value="Cyclophilin-type_PPIase"/>
</dbReference>
<dbReference type="PRINTS" id="PR00153">
    <property type="entry name" value="CSAPPISMRASE"/>
</dbReference>
<dbReference type="InterPro" id="IPR002130">
    <property type="entry name" value="Cyclophilin-type_PPIase_dom"/>
</dbReference>
<dbReference type="EMBL" id="OW150024">
    <property type="protein sequence ID" value="CAH2030472.1"/>
    <property type="molecule type" value="Genomic_DNA"/>
</dbReference>
<dbReference type="GO" id="GO:0003755">
    <property type="term" value="F:peptidyl-prolyl cis-trans isomerase activity"/>
    <property type="evidence" value="ECO:0007669"/>
    <property type="project" value="UniProtKB-EC"/>
</dbReference>
<name>A0ABM9D5J3_9BACT</name>
<feature type="domain" description="PPIase cyclophilin-type" evidence="6">
    <location>
        <begin position="5"/>
        <end position="169"/>
    </location>
</feature>
<evidence type="ECO:0000313" key="8">
    <source>
        <dbReference type="Proteomes" id="UP001295463"/>
    </source>
</evidence>
<dbReference type="CDD" id="cd01920">
    <property type="entry name" value="cyclophilin_EcCYP_like"/>
    <property type="match status" value="1"/>
</dbReference>
<proteinExistence type="inferred from homology"/>
<gene>
    <name evidence="7" type="primary">ppiA</name>
    <name evidence="7" type="ORF">GEAMG1_0660</name>
</gene>
<dbReference type="PROSITE" id="PS50072">
    <property type="entry name" value="CSA_PPIASE_2"/>
    <property type="match status" value="1"/>
</dbReference>
<dbReference type="InterPro" id="IPR029000">
    <property type="entry name" value="Cyclophilin-like_dom_sf"/>
</dbReference>
<evidence type="ECO:0000259" key="6">
    <source>
        <dbReference type="PROSITE" id="PS50072"/>
    </source>
</evidence>
<dbReference type="PIRSF" id="PIRSF001467">
    <property type="entry name" value="Peptidylpro_ismrse"/>
    <property type="match status" value="1"/>
</dbReference>
<keyword evidence="3 5" id="KW-0697">Rotamase</keyword>
<comment type="function">
    <text evidence="1 5">PPIases accelerate the folding of proteins. It catalyzes the cis-trans isomerization of proline imidic peptide bonds in oligopeptides.</text>
</comment>
<dbReference type="Proteomes" id="UP001295463">
    <property type="component" value="Chromosome"/>
</dbReference>
<evidence type="ECO:0000313" key="7">
    <source>
        <dbReference type="EMBL" id="CAH2030472.1"/>
    </source>
</evidence>
<comment type="similarity">
    <text evidence="2 5">Belongs to the cyclophilin-type PPIase family.</text>
</comment>
<keyword evidence="8" id="KW-1185">Reference proteome</keyword>
<dbReference type="Pfam" id="PF00160">
    <property type="entry name" value="Pro_isomerase"/>
    <property type="match status" value="1"/>
</dbReference>
<comment type="catalytic activity">
    <reaction evidence="5">
        <text>[protein]-peptidylproline (omega=180) = [protein]-peptidylproline (omega=0)</text>
        <dbReference type="Rhea" id="RHEA:16237"/>
        <dbReference type="Rhea" id="RHEA-COMP:10747"/>
        <dbReference type="Rhea" id="RHEA-COMP:10748"/>
        <dbReference type="ChEBI" id="CHEBI:83833"/>
        <dbReference type="ChEBI" id="CHEBI:83834"/>
        <dbReference type="EC" id="5.2.1.8"/>
    </reaction>
</comment>
<evidence type="ECO:0000256" key="3">
    <source>
        <dbReference type="ARBA" id="ARBA00023110"/>
    </source>
</evidence>
<dbReference type="Gene3D" id="2.40.100.10">
    <property type="entry name" value="Cyclophilin-like"/>
    <property type="match status" value="1"/>
</dbReference>
<dbReference type="EC" id="5.2.1.8" evidence="5"/>
<evidence type="ECO:0000256" key="4">
    <source>
        <dbReference type="ARBA" id="ARBA00023235"/>
    </source>
</evidence>
<sequence>MADENFPRVLLETSKGNITLELNKEKAPITVKNFLGYVKDGYYDGLVFHRVIKDFMIQGGGLDANLQPKKTKFAIKNEAQNGLKNVRGSVAMARTALVDSATSQFFINTVDNPFLDNKGKRQDDFGYCVFGKVVEGFEVVDEIRQVKTGSLHGHSDVPLEPITIVSAKILE</sequence>
<dbReference type="SUPFAM" id="SSF50891">
    <property type="entry name" value="Cyclophilin-like"/>
    <property type="match status" value="1"/>
</dbReference>
<reference evidence="7 8" key="1">
    <citation type="submission" date="2022-03" db="EMBL/GenBank/DDBJ databases">
        <authorList>
            <person name="Koch H."/>
        </authorList>
    </citation>
    <scope>NUCLEOTIDE SEQUENCE [LARGE SCALE GENOMIC DNA]</scope>
    <source>
        <strain evidence="7 8">G1</strain>
    </source>
</reference>
<organism evidence="7 8">
    <name type="scientific">Trichlorobacter ammonificans</name>
    <dbReference type="NCBI Taxonomy" id="2916410"/>
    <lineage>
        <taxon>Bacteria</taxon>
        <taxon>Pseudomonadati</taxon>
        <taxon>Thermodesulfobacteriota</taxon>
        <taxon>Desulfuromonadia</taxon>
        <taxon>Geobacterales</taxon>
        <taxon>Geobacteraceae</taxon>
        <taxon>Trichlorobacter</taxon>
    </lineage>
</organism>
<accession>A0ABM9D5J3</accession>
<evidence type="ECO:0000256" key="5">
    <source>
        <dbReference type="RuleBase" id="RU363019"/>
    </source>
</evidence>
<dbReference type="PANTHER" id="PTHR43246">
    <property type="entry name" value="PEPTIDYL-PROLYL CIS-TRANS ISOMERASE CYP38, CHLOROPLASTIC"/>
    <property type="match status" value="1"/>
</dbReference>